<name>A0ABR2X7V1_9PEZI</name>
<comment type="caution">
    <text evidence="3">The sequence shown here is derived from an EMBL/GenBank/DDBJ whole genome shotgun (WGS) entry which is preliminary data.</text>
</comment>
<keyword evidence="2" id="KW-0812">Transmembrane</keyword>
<feature type="region of interest" description="Disordered" evidence="1">
    <location>
        <begin position="622"/>
        <end position="644"/>
    </location>
</feature>
<evidence type="ECO:0000313" key="3">
    <source>
        <dbReference type="EMBL" id="KAK9769864.1"/>
    </source>
</evidence>
<keyword evidence="2" id="KW-1133">Transmembrane helix</keyword>
<protein>
    <submittedName>
        <fullName evidence="3">Uncharacterized protein</fullName>
    </submittedName>
</protein>
<evidence type="ECO:0000313" key="4">
    <source>
        <dbReference type="Proteomes" id="UP001465668"/>
    </source>
</evidence>
<evidence type="ECO:0000256" key="2">
    <source>
        <dbReference type="SAM" id="Phobius"/>
    </source>
</evidence>
<keyword evidence="2" id="KW-0472">Membrane</keyword>
<accession>A0ABR2X7V1</accession>
<dbReference type="Proteomes" id="UP001465668">
    <property type="component" value="Unassembled WGS sequence"/>
</dbReference>
<dbReference type="EMBL" id="JARVKM010000108">
    <property type="protein sequence ID" value="KAK9769864.1"/>
    <property type="molecule type" value="Genomic_DNA"/>
</dbReference>
<sequence>MVPRTLCEKAAIYRLGTLFQRPWTCRPTEPCSSVPTEHQSLGRFELGTRIAPFFVLSFAFPCLAVPPQSSVFHSITPRLWKSHPTYCFPFSCYSPIGFSGRRLQPSLLSRAGNHCAISARVPSAASRPPPHRVDDVEPWCRGPMPKVDMLMRGVPTRPLLSRYGLAVFAAFLIYCVFIHPALNDRAHLHAKGPGDDQSNVPNGVPLPEQDALNPGVLPEQQLPIEAEQQPGKVYKPVPESYAPIEDPFPWLTVNNKPPPILSNNLPPDPHVPEHTPLLIGFTRNWPMLIQCVASYIAAGWPAEDIYVVENTGTFRANKDSQLSLQNPFYLNHTQLKILGAHVLTTPTLLSFAQLQNYFLHTALQRGWETFFWSHQDVLVFSDEEVKKKDRDHDYEDDPYATIYERAVGLMRYLNEPGMPEWATHFFAYDHLTLVKRDAYLEVGAWDTHIPFYATDCDMYLRLHWAGYWQPQSEAGLVFDVNSRLDDVGALFRLPRAHASFEDDPLFTDPNRPLKEAEQEQEYQVRAWVEKEGESFQHLVAVAERMMEAKWVDQGIWRNTWQTKQSGGEGEPYYRDPSGFEEGVKTLIDAGRRVFAEKWGHRGCNLIDMGIEPEDAWRLERDWDPVRDGPGSEGGDWGKDWTGID</sequence>
<keyword evidence="4" id="KW-1185">Reference proteome</keyword>
<gene>
    <name evidence="3" type="ORF">SCAR479_13465</name>
</gene>
<proteinExistence type="predicted"/>
<evidence type="ECO:0000256" key="1">
    <source>
        <dbReference type="SAM" id="MobiDB-lite"/>
    </source>
</evidence>
<feature type="transmembrane region" description="Helical" evidence="2">
    <location>
        <begin position="159"/>
        <end position="182"/>
    </location>
</feature>
<dbReference type="SUPFAM" id="SSF53448">
    <property type="entry name" value="Nucleotide-diphospho-sugar transferases"/>
    <property type="match status" value="1"/>
</dbReference>
<organism evidence="3 4">
    <name type="scientific">Seiridium cardinale</name>
    <dbReference type="NCBI Taxonomy" id="138064"/>
    <lineage>
        <taxon>Eukaryota</taxon>
        <taxon>Fungi</taxon>
        <taxon>Dikarya</taxon>
        <taxon>Ascomycota</taxon>
        <taxon>Pezizomycotina</taxon>
        <taxon>Sordariomycetes</taxon>
        <taxon>Xylariomycetidae</taxon>
        <taxon>Amphisphaeriales</taxon>
        <taxon>Sporocadaceae</taxon>
        <taxon>Seiridium</taxon>
    </lineage>
</organism>
<reference evidence="3 4" key="1">
    <citation type="submission" date="2024-02" db="EMBL/GenBank/DDBJ databases">
        <title>First draft genome assembly of two strains of Seiridium cardinale.</title>
        <authorList>
            <person name="Emiliani G."/>
            <person name="Scali E."/>
        </authorList>
    </citation>
    <scope>NUCLEOTIDE SEQUENCE [LARGE SCALE GENOMIC DNA]</scope>
    <source>
        <strain evidence="3 4">BM-138-000479</strain>
    </source>
</reference>
<feature type="region of interest" description="Disordered" evidence="1">
    <location>
        <begin position="189"/>
        <end position="214"/>
    </location>
</feature>
<dbReference type="InterPro" id="IPR029044">
    <property type="entry name" value="Nucleotide-diphossugar_trans"/>
</dbReference>